<evidence type="ECO:0000313" key="7">
    <source>
        <dbReference type="Ensembl" id="ENSSPAP00000007545.1"/>
    </source>
</evidence>
<dbReference type="PRINTS" id="PR00094">
    <property type="entry name" value="ADENYLTKNASE"/>
</dbReference>
<keyword evidence="6" id="KW-1133">Transmembrane helix</keyword>
<feature type="region of interest" description="Disordered" evidence="5">
    <location>
        <begin position="1"/>
        <end position="25"/>
    </location>
</feature>
<organism evidence="7">
    <name type="scientific">Stegastes partitus</name>
    <name type="common">bicolor damselfish</name>
    <dbReference type="NCBI Taxonomy" id="144197"/>
    <lineage>
        <taxon>Eukaryota</taxon>
        <taxon>Metazoa</taxon>
        <taxon>Chordata</taxon>
        <taxon>Craniata</taxon>
        <taxon>Vertebrata</taxon>
        <taxon>Euteleostomi</taxon>
        <taxon>Actinopterygii</taxon>
        <taxon>Neopterygii</taxon>
        <taxon>Teleostei</taxon>
        <taxon>Neoteleostei</taxon>
        <taxon>Acanthomorphata</taxon>
        <taxon>Ovalentaria</taxon>
        <taxon>Pomacentridae</taxon>
        <taxon>Stegastes</taxon>
    </lineage>
</organism>
<dbReference type="Pfam" id="PF00406">
    <property type="entry name" value="ADK"/>
    <property type="match status" value="1"/>
</dbReference>
<evidence type="ECO:0000256" key="3">
    <source>
        <dbReference type="ARBA" id="ARBA00022777"/>
    </source>
</evidence>
<dbReference type="GO" id="GO:0006139">
    <property type="term" value="P:nucleobase-containing compound metabolic process"/>
    <property type="evidence" value="ECO:0007669"/>
    <property type="project" value="InterPro"/>
</dbReference>
<keyword evidence="6" id="KW-0472">Membrane</keyword>
<evidence type="ECO:0000256" key="2">
    <source>
        <dbReference type="ARBA" id="ARBA00022741"/>
    </source>
</evidence>
<keyword evidence="6" id="KW-0812">Transmembrane</keyword>
<dbReference type="GeneTree" id="ENSGT00940000158325"/>
<sequence length="205" mass="23033">TNTEFPADVLVPSPGGPGSGKGSQTAKLTEHFGFRGISLDELLRRQLLTDATPGRRWELMSELMSQGELGTQVRPPDTVSELRQQLIGQQEVGGVIVDGFPRDVHQALSFQEQVGSPDLVMMLVCSNEMLRGRLQRRAAQLGLLGDSSHTLQRRLDRFQRDIVSISRYYKQLHLLTQVHLQTHLLTQTLVDLFVCLFVFVYYLCA</sequence>
<evidence type="ECO:0000256" key="1">
    <source>
        <dbReference type="ARBA" id="ARBA00022679"/>
    </source>
</evidence>
<dbReference type="InterPro" id="IPR033690">
    <property type="entry name" value="Adenylat_kinase_CS"/>
</dbReference>
<reference evidence="7" key="1">
    <citation type="submission" date="2023-09" db="UniProtKB">
        <authorList>
            <consortium name="Ensembl"/>
        </authorList>
    </citation>
    <scope>IDENTIFICATION</scope>
</reference>
<dbReference type="STRING" id="144197.ENSSPAP00000007545"/>
<protein>
    <submittedName>
        <fullName evidence="7">Uncharacterized protein</fullName>
    </submittedName>
</protein>
<evidence type="ECO:0000256" key="5">
    <source>
        <dbReference type="SAM" id="MobiDB-lite"/>
    </source>
</evidence>
<keyword evidence="3 4" id="KW-0418">Kinase</keyword>
<feature type="transmembrane region" description="Helical" evidence="6">
    <location>
        <begin position="184"/>
        <end position="204"/>
    </location>
</feature>
<dbReference type="AlphaFoldDB" id="A0A3B4ZGM0"/>
<evidence type="ECO:0000256" key="4">
    <source>
        <dbReference type="RuleBase" id="RU003330"/>
    </source>
</evidence>
<proteinExistence type="inferred from homology"/>
<comment type="similarity">
    <text evidence="4">Belongs to the adenylate kinase family.</text>
</comment>
<dbReference type="Ensembl" id="ENSSPAT00000007691.1">
    <property type="protein sequence ID" value="ENSSPAP00000007545.1"/>
    <property type="gene ID" value="ENSSPAG00000005708.1"/>
</dbReference>
<dbReference type="GO" id="GO:0019205">
    <property type="term" value="F:nucleobase-containing compound kinase activity"/>
    <property type="evidence" value="ECO:0007669"/>
    <property type="project" value="InterPro"/>
</dbReference>
<dbReference type="InterPro" id="IPR027417">
    <property type="entry name" value="P-loop_NTPase"/>
</dbReference>
<dbReference type="Gene3D" id="3.40.50.300">
    <property type="entry name" value="P-loop containing nucleotide triphosphate hydrolases"/>
    <property type="match status" value="1"/>
</dbReference>
<accession>A0A3B4ZGM0</accession>
<dbReference type="GO" id="GO:0005524">
    <property type="term" value="F:ATP binding"/>
    <property type="evidence" value="ECO:0007669"/>
    <property type="project" value="InterPro"/>
</dbReference>
<dbReference type="InterPro" id="IPR000850">
    <property type="entry name" value="Adenylat/UMP-CMP_kin"/>
</dbReference>
<dbReference type="PANTHER" id="PTHR23359">
    <property type="entry name" value="NUCLEOTIDE KINASE"/>
    <property type="match status" value="1"/>
</dbReference>
<keyword evidence="1 4" id="KW-0808">Transferase</keyword>
<dbReference type="PROSITE" id="PS00113">
    <property type="entry name" value="ADENYLATE_KINASE"/>
    <property type="match status" value="1"/>
</dbReference>
<name>A0A3B4ZGM0_9TELE</name>
<keyword evidence="2" id="KW-0547">Nucleotide-binding</keyword>
<dbReference type="SUPFAM" id="SSF52540">
    <property type="entry name" value="P-loop containing nucleoside triphosphate hydrolases"/>
    <property type="match status" value="1"/>
</dbReference>
<evidence type="ECO:0000256" key="6">
    <source>
        <dbReference type="SAM" id="Phobius"/>
    </source>
</evidence>